<dbReference type="GeneID" id="27323114"/>
<reference evidence="1 2" key="1">
    <citation type="submission" date="2015-01" db="EMBL/GenBank/DDBJ databases">
        <title>The Genome Sequence of Exophiala mesophila CBS40295.</title>
        <authorList>
            <consortium name="The Broad Institute Genomics Platform"/>
            <person name="Cuomo C."/>
            <person name="de Hoog S."/>
            <person name="Gorbushina A."/>
            <person name="Stielow B."/>
            <person name="Teixiera M."/>
            <person name="Abouelleil A."/>
            <person name="Chapman S.B."/>
            <person name="Priest M."/>
            <person name="Young S.K."/>
            <person name="Wortman J."/>
            <person name="Nusbaum C."/>
            <person name="Birren B."/>
        </authorList>
    </citation>
    <scope>NUCLEOTIDE SEQUENCE [LARGE SCALE GENOMIC DNA]</scope>
    <source>
        <strain evidence="1 2">CBS 40295</strain>
    </source>
</reference>
<keyword evidence="2" id="KW-1185">Reference proteome</keyword>
<dbReference type="HOGENOM" id="CLU_2196990_0_0_1"/>
<dbReference type="EMBL" id="KN847522">
    <property type="protein sequence ID" value="KIV94120.1"/>
    <property type="molecule type" value="Genomic_DNA"/>
</dbReference>
<protein>
    <submittedName>
        <fullName evidence="1">Uncharacterized protein</fullName>
    </submittedName>
</protein>
<dbReference type="OrthoDB" id="4207285at2759"/>
<accession>A0A0D1WXJ0</accession>
<name>A0A0D1WXJ0_EXOME</name>
<gene>
    <name evidence="1" type="ORF">PV10_05269</name>
</gene>
<dbReference type="AlphaFoldDB" id="A0A0D1WXJ0"/>
<evidence type="ECO:0000313" key="1">
    <source>
        <dbReference type="EMBL" id="KIV94120.1"/>
    </source>
</evidence>
<evidence type="ECO:0000313" key="2">
    <source>
        <dbReference type="Proteomes" id="UP000054302"/>
    </source>
</evidence>
<dbReference type="RefSeq" id="XP_016225694.1">
    <property type="nucleotide sequence ID" value="XM_016369906.1"/>
</dbReference>
<dbReference type="Proteomes" id="UP000054302">
    <property type="component" value="Unassembled WGS sequence"/>
</dbReference>
<sequence length="108" mass="11931">MTRKDTDKKRLKEKAQDLVRDRADVVVDPDETTGEDNFIYEKWPDVCGVVVDKGSENGFVQITGGGKPAQRINTGDGASGFAKIDIHNGQSCMLYGRPTVLYIRPRSS</sequence>
<proteinExistence type="predicted"/>
<dbReference type="OMA" id="NDFKYEQ"/>
<dbReference type="VEuPathDB" id="FungiDB:PV10_05269"/>
<organism evidence="1 2">
    <name type="scientific">Exophiala mesophila</name>
    <name type="common">Black yeast-like fungus</name>
    <dbReference type="NCBI Taxonomy" id="212818"/>
    <lineage>
        <taxon>Eukaryota</taxon>
        <taxon>Fungi</taxon>
        <taxon>Dikarya</taxon>
        <taxon>Ascomycota</taxon>
        <taxon>Pezizomycotina</taxon>
        <taxon>Eurotiomycetes</taxon>
        <taxon>Chaetothyriomycetidae</taxon>
        <taxon>Chaetothyriales</taxon>
        <taxon>Herpotrichiellaceae</taxon>
        <taxon>Exophiala</taxon>
    </lineage>
</organism>